<keyword evidence="3" id="KW-0119">Carbohydrate metabolism</keyword>
<dbReference type="PROSITE" id="PS01125">
    <property type="entry name" value="ROK"/>
    <property type="match status" value="1"/>
</dbReference>
<evidence type="ECO:0000313" key="5">
    <source>
        <dbReference type="EMBL" id="BAC15381.1"/>
    </source>
</evidence>
<comment type="function">
    <text evidence="1">Transcriptional repressor of xylose-utilizing enzymes.</text>
</comment>
<proteinExistence type="inferred from homology"/>
<dbReference type="InterPro" id="IPR000600">
    <property type="entry name" value="ROK"/>
</dbReference>
<dbReference type="OrthoDB" id="9796533at2"/>
<dbReference type="InterPro" id="IPR043129">
    <property type="entry name" value="ATPase_NBD"/>
</dbReference>
<evidence type="ECO:0000256" key="3">
    <source>
        <dbReference type="ARBA" id="ARBA00022629"/>
    </source>
</evidence>
<comment type="similarity">
    <text evidence="2">Belongs to the ROK (NagC/XylR) family.</text>
</comment>
<dbReference type="SUPFAM" id="SSF53067">
    <property type="entry name" value="Actin-like ATPase domain"/>
    <property type="match status" value="1"/>
</dbReference>
<dbReference type="PANTHER" id="PTHR18964">
    <property type="entry name" value="ROK (REPRESSOR, ORF, KINASE) FAMILY"/>
    <property type="match status" value="1"/>
</dbReference>
<dbReference type="InterPro" id="IPR049874">
    <property type="entry name" value="ROK_cs"/>
</dbReference>
<dbReference type="PANTHER" id="PTHR18964:SF149">
    <property type="entry name" value="BIFUNCTIONAL UDP-N-ACETYLGLUCOSAMINE 2-EPIMERASE_N-ACETYLMANNOSAMINE KINASE"/>
    <property type="match status" value="1"/>
</dbReference>
<dbReference type="GO" id="GO:0003677">
    <property type="term" value="F:DNA binding"/>
    <property type="evidence" value="ECO:0007669"/>
    <property type="project" value="UniProtKB-KW"/>
</dbReference>
<dbReference type="InterPro" id="IPR036390">
    <property type="entry name" value="WH_DNA-bd_sf"/>
</dbReference>
<dbReference type="InterPro" id="IPR011991">
    <property type="entry name" value="ArsR-like_HTH"/>
</dbReference>
<dbReference type="RefSeq" id="WP_011067823.1">
    <property type="nucleotide sequence ID" value="NC_004193.1"/>
</dbReference>
<keyword evidence="6" id="KW-1185">Reference proteome</keyword>
<gene>
    <name evidence="5" type="ordered locus">OB3425</name>
</gene>
<dbReference type="AlphaFoldDB" id="Q8EL07"/>
<reference evidence="5 6" key="1">
    <citation type="journal article" date="2001" name="FEMS Microbiol. Lett.">
        <title>Oceanobacillus iheyensis gen. nov., sp. nov., a deep-sea extremely halotolerant and alkaliphilic species isolated from a depth of 1050 m on the Iheya Ridge.</title>
        <authorList>
            <person name="Lu J."/>
            <person name="Nogi Y."/>
            <person name="Takami H."/>
        </authorList>
    </citation>
    <scope>NUCLEOTIDE SEQUENCE [LARGE SCALE GENOMIC DNA]</scope>
    <source>
        <strain evidence="6">DSM 14371 / CIP 107618 / JCM 11309 / KCTC 3954 / HTE831</strain>
    </source>
</reference>
<dbReference type="SUPFAM" id="SSF46785">
    <property type="entry name" value="Winged helix' DNA-binding domain"/>
    <property type="match status" value="1"/>
</dbReference>
<evidence type="ECO:0000256" key="4">
    <source>
        <dbReference type="ARBA" id="ARBA00023125"/>
    </source>
</evidence>
<dbReference type="Proteomes" id="UP000000822">
    <property type="component" value="Chromosome"/>
</dbReference>
<dbReference type="STRING" id="221109.gene:10735677"/>
<organism evidence="5 6">
    <name type="scientific">Oceanobacillus iheyensis (strain DSM 14371 / CIP 107618 / JCM 11309 / KCTC 3954 / HTE831)</name>
    <dbReference type="NCBI Taxonomy" id="221109"/>
    <lineage>
        <taxon>Bacteria</taxon>
        <taxon>Bacillati</taxon>
        <taxon>Bacillota</taxon>
        <taxon>Bacilli</taxon>
        <taxon>Bacillales</taxon>
        <taxon>Bacillaceae</taxon>
        <taxon>Oceanobacillus</taxon>
    </lineage>
</organism>
<dbReference type="KEGG" id="oih:OB3425"/>
<dbReference type="eggNOG" id="COG1940">
    <property type="taxonomic scope" value="Bacteria"/>
</dbReference>
<dbReference type="InterPro" id="IPR036388">
    <property type="entry name" value="WH-like_DNA-bd_sf"/>
</dbReference>
<evidence type="ECO:0000256" key="2">
    <source>
        <dbReference type="ARBA" id="ARBA00006479"/>
    </source>
</evidence>
<dbReference type="GO" id="GO:0042732">
    <property type="term" value="P:D-xylose metabolic process"/>
    <property type="evidence" value="ECO:0007669"/>
    <property type="project" value="UniProtKB-KW"/>
</dbReference>
<accession>Q8EL07</accession>
<protein>
    <submittedName>
        <fullName evidence="5">Transcriptional repressor of the xylose operon</fullName>
    </submittedName>
</protein>
<reference evidence="5 6" key="2">
    <citation type="journal article" date="2002" name="Nucleic Acids Res.">
        <title>Genome sequence of Oceanobacillus iheyensis isolated from the Iheya Ridge and its unexpected adaptive capabilities to extreme environments.</title>
        <authorList>
            <person name="Takami H."/>
            <person name="Takaki Y."/>
            <person name="Uchiyama I."/>
        </authorList>
    </citation>
    <scope>NUCLEOTIDE SEQUENCE [LARGE SCALE GENOMIC DNA]</scope>
    <source>
        <strain evidence="6">DSM 14371 / CIP 107618 / JCM 11309 / KCTC 3954 / HTE831</strain>
    </source>
</reference>
<dbReference type="Gene3D" id="1.10.10.10">
    <property type="entry name" value="Winged helix-like DNA-binding domain superfamily/Winged helix DNA-binding domain"/>
    <property type="match status" value="1"/>
</dbReference>
<evidence type="ECO:0000313" key="6">
    <source>
        <dbReference type="Proteomes" id="UP000000822"/>
    </source>
</evidence>
<keyword evidence="4" id="KW-0238">DNA-binding</keyword>
<dbReference type="Pfam" id="PF13412">
    <property type="entry name" value="HTH_24"/>
    <property type="match status" value="1"/>
</dbReference>
<dbReference type="Pfam" id="PF00480">
    <property type="entry name" value="ROK"/>
    <property type="match status" value="1"/>
</dbReference>
<dbReference type="PhylomeDB" id="Q8EL07"/>
<dbReference type="Gene3D" id="3.30.420.40">
    <property type="match status" value="2"/>
</dbReference>
<dbReference type="HOGENOM" id="CLU_036604_13_5_9"/>
<sequence>MSRTGNLKLIQELNRSLILDTIRKKGPISRSDIAKKLTISPTTVTTAVSELIEGKIVYEDGVGNSNGGRKPVLLRFNPDTHSIIGVSITNSKIKIAEMNLEGKVKKKSVEITNNEQGEDIIKLVIETLKTFIKNEKVNLDYCEGVSIITPGIVNSEEGCISYNSHLGLYNIPLKKMVESTIGLPTFLENDVNAFVSAESYFGSYNHYNSILFLTIGDGIGSGIMINDSIYKGYKGSAGEIGHTTVVPGGIKCKCGNSGCVENYVNWPSIHSRIVSAIITKGRDTLIKNYIGNDFTKITPDMFVLAIRENDELCKEIMDDMVNYLSITIVNAIHTLSPELIILSGAIIHGNQVFIDQLQEEVKKRLLPIIREDVNFQSTSLGPDFDLLGAASVILQGRFRFQL</sequence>
<name>Q8EL07_OCEIH</name>
<dbReference type="CDD" id="cd00090">
    <property type="entry name" value="HTH_ARSR"/>
    <property type="match status" value="1"/>
</dbReference>
<evidence type="ECO:0000256" key="1">
    <source>
        <dbReference type="ARBA" id="ARBA00002486"/>
    </source>
</evidence>
<dbReference type="EMBL" id="BA000028">
    <property type="protein sequence ID" value="BAC15381.1"/>
    <property type="molecule type" value="Genomic_DNA"/>
</dbReference>
<keyword evidence="3" id="KW-0859">Xylose metabolism</keyword>